<keyword evidence="1" id="KW-0732">Signal</keyword>
<evidence type="ECO:0000256" key="1">
    <source>
        <dbReference type="SAM" id="SignalP"/>
    </source>
</evidence>
<dbReference type="RefSeq" id="WP_147371607.1">
    <property type="nucleotide sequence ID" value="NZ_QWLA01000034.1"/>
</dbReference>
<dbReference type="OrthoDB" id="34122at2"/>
<name>A0A399EQA5_9DEIN</name>
<sequence length="256" mass="27504">MRFAFAVLILLLTACGSPSIPTGTVIKVDGAEVTTPALGENEAVFFNLEVGGAAVRLDAFALDNPKAAQLEVTVFDSNRLPYARSVSRSWFAAPGLAVSSAERNPRVIDPTLPFSLNLPANFGRAYVRVRNRLSEPTRVRVRAVARAGYRGSSGLEIASSTHGALLFLGQLDSYIYRGKEARLTLSYSGSSLHLVFEVVRGGGRVFRGEPGMGFDLEPGDQIFVREQSNGRLAGFCDQALGCTDGVNSGIYTLRIE</sequence>
<dbReference type="AlphaFoldDB" id="A0A399EQA5"/>
<feature type="signal peptide" evidence="1">
    <location>
        <begin position="1"/>
        <end position="19"/>
    </location>
</feature>
<accession>A0A399EQA5</accession>
<evidence type="ECO:0000313" key="3">
    <source>
        <dbReference type="Proteomes" id="UP000265341"/>
    </source>
</evidence>
<feature type="chain" id="PRO_5017449320" description="DUF4382 domain-containing protein" evidence="1">
    <location>
        <begin position="20"/>
        <end position="256"/>
    </location>
</feature>
<evidence type="ECO:0008006" key="4">
    <source>
        <dbReference type="Google" id="ProtNLM"/>
    </source>
</evidence>
<dbReference type="PROSITE" id="PS51257">
    <property type="entry name" value="PROKAR_LIPOPROTEIN"/>
    <property type="match status" value="1"/>
</dbReference>
<evidence type="ECO:0000313" key="2">
    <source>
        <dbReference type="EMBL" id="RIH86045.1"/>
    </source>
</evidence>
<protein>
    <recommendedName>
        <fullName evidence="4">DUF4382 domain-containing protein</fullName>
    </recommendedName>
</protein>
<reference evidence="2 3" key="1">
    <citation type="submission" date="2018-08" db="EMBL/GenBank/DDBJ databases">
        <title>Meiothermus roseus NBRC 110900 genome sequencing project.</title>
        <authorList>
            <person name="Da Costa M.S."/>
            <person name="Albuquerque L."/>
            <person name="Raposo P."/>
            <person name="Froufe H.J.C."/>
            <person name="Barroso C.S."/>
            <person name="Egas C."/>
        </authorList>
    </citation>
    <scope>NUCLEOTIDE SEQUENCE [LARGE SCALE GENOMIC DNA]</scope>
    <source>
        <strain evidence="2 3">NBRC 110900</strain>
    </source>
</reference>
<comment type="caution">
    <text evidence="2">The sequence shown here is derived from an EMBL/GenBank/DDBJ whole genome shotgun (WGS) entry which is preliminary data.</text>
</comment>
<dbReference type="Proteomes" id="UP000265341">
    <property type="component" value="Unassembled WGS sequence"/>
</dbReference>
<keyword evidence="3" id="KW-1185">Reference proteome</keyword>
<gene>
    <name evidence="2" type="ORF">Mrose_01932</name>
</gene>
<proteinExistence type="predicted"/>
<dbReference type="EMBL" id="QWLA01000034">
    <property type="protein sequence ID" value="RIH86045.1"/>
    <property type="molecule type" value="Genomic_DNA"/>
</dbReference>
<organism evidence="2 3">
    <name type="scientific">Calidithermus roseus</name>
    <dbReference type="NCBI Taxonomy" id="1644118"/>
    <lineage>
        <taxon>Bacteria</taxon>
        <taxon>Thermotogati</taxon>
        <taxon>Deinococcota</taxon>
        <taxon>Deinococci</taxon>
        <taxon>Thermales</taxon>
        <taxon>Thermaceae</taxon>
        <taxon>Calidithermus</taxon>
    </lineage>
</organism>